<dbReference type="Proteomes" id="UP000291289">
    <property type="component" value="Unassembled WGS sequence"/>
</dbReference>
<keyword evidence="10" id="KW-1185">Reference proteome</keyword>
<feature type="transmembrane region" description="Helical" evidence="7">
    <location>
        <begin position="635"/>
        <end position="657"/>
    </location>
</feature>
<dbReference type="RefSeq" id="WP_131284124.1">
    <property type="nucleotide sequence ID" value="NZ_RXLP01000019.1"/>
</dbReference>
<evidence type="ECO:0000313" key="10">
    <source>
        <dbReference type="Proteomes" id="UP000291289"/>
    </source>
</evidence>
<comment type="subcellular location">
    <subcellularLocation>
        <location evidence="1">Membrane</location>
        <topology evidence="1">Multi-pass membrane protein</topology>
    </subcellularLocation>
</comment>
<reference evidence="9 10" key="1">
    <citation type="submission" date="2018-12" db="EMBL/GenBank/DDBJ databases">
        <title>Alloscrdovia theropitheci sp. nov: a novel taxon from the feces of the bleeding-herat monkey (Theropithecus geleda).</title>
        <authorList>
            <person name="Modesto M."/>
        </authorList>
    </citation>
    <scope>NUCLEOTIDE SEQUENCE [LARGE SCALE GENOMIC DNA]</scope>
    <source>
        <strain evidence="9 10">GLDI4/2</strain>
    </source>
</reference>
<dbReference type="InterPro" id="IPR051328">
    <property type="entry name" value="T7SS_ABC-Transporter"/>
</dbReference>
<evidence type="ECO:0000256" key="5">
    <source>
        <dbReference type="SAM" id="Coils"/>
    </source>
</evidence>
<evidence type="ECO:0000256" key="6">
    <source>
        <dbReference type="SAM" id="MobiDB-lite"/>
    </source>
</evidence>
<dbReference type="PANTHER" id="PTHR43077:SF10">
    <property type="entry name" value="TRANSPORT PERMEASE PROTEIN"/>
    <property type="match status" value="1"/>
</dbReference>
<evidence type="ECO:0000256" key="4">
    <source>
        <dbReference type="ARBA" id="ARBA00023136"/>
    </source>
</evidence>
<feature type="transmembrane region" description="Helical" evidence="7">
    <location>
        <begin position="559"/>
        <end position="582"/>
    </location>
</feature>
<evidence type="ECO:0000313" key="9">
    <source>
        <dbReference type="EMBL" id="TCD54356.1"/>
    </source>
</evidence>
<dbReference type="EMBL" id="RXLP01000019">
    <property type="protein sequence ID" value="TCD54356.1"/>
    <property type="molecule type" value="Genomic_DNA"/>
</dbReference>
<keyword evidence="2 7" id="KW-0812">Transmembrane</keyword>
<dbReference type="NCBIfam" id="TIGR03061">
    <property type="entry name" value="pip_yhgE_Nterm"/>
    <property type="match status" value="1"/>
</dbReference>
<evidence type="ECO:0000259" key="8">
    <source>
        <dbReference type="Pfam" id="PF12051"/>
    </source>
</evidence>
<protein>
    <submittedName>
        <fullName evidence="9">YhgE/Pip domain-containing protein</fullName>
    </submittedName>
</protein>
<evidence type="ECO:0000256" key="3">
    <source>
        <dbReference type="ARBA" id="ARBA00022989"/>
    </source>
</evidence>
<sequence>MSQTSKTRGSHDSARTPHENGPVRRNPVTSTFKIFLEDQRHLFMNVIGIVVVMGLVIVPAMYAWFNIAASWDPYGNTNQLKVAVANEDKGYQSDLIPVPINGGNNVESSLRANTKLDWQFVSHDEAVDGVSSGRYYAAIVIPENFSSMMMTLLSSNAQQAKIEYYINEKSNAIAPRITASAADTIVTQISSTFSETIASIALNLADNINSYATSDEGKAYVTTMVNRLNTVADGLDSAGNQLSSYAALLSASQGLVDSAKNIMSSNASGSDDVRKSLEQTVSQMRSLSSAAKSSASSVSVALDSSAKSLDTVLSQLDSLTSSVSQPTGSLSSRIDTLGTVVSSSAQRYQSLVEALNQVKDQVNSSALSQEAKTRITTTIDSITTQLNQVSSDITTIGADISAASQDVEKAKTVIDNQKSEMKKQIDAVKTTLANVKATYNRDIQPQLNRLASQLGTTAQRAQNASGSVRRIMNRMEKSGANASSTMTSVIAAMNDTHTSLSSAANSMRELATKLNDGVNSGTAELSSLLGENRSAAKLAAELSSPVKLTRHAVFAVENYGSAMAGFYTILAIWVGTVFLVSMMKISVSDRQKARVLGLSSVEEIYTYLPKHSGPETVGNASRFGLGFDAEYWGRYLTFLLISLFQSTLIVMGDLWYLGVQNVDPLRMFLVAWVASLVFSTLMYALTLSLGAVGKAIAVILMVMQIAGSGGTFPVQLLPEFFQRVYPLLPFPYGMNAMHAAIAGSYHNEYWISLGQFALFLIPGLFIGLVIARPLARSNWLMEQLSKTGVYGE</sequence>
<dbReference type="InterPro" id="IPR017500">
    <property type="entry name" value="Phage_infect_YhgE_N"/>
</dbReference>
<feature type="coiled-coil region" evidence="5">
    <location>
        <begin position="400"/>
        <end position="438"/>
    </location>
</feature>
<organism evidence="9 10">
    <name type="scientific">Alloscardovia theropitheci</name>
    <dbReference type="NCBI Taxonomy" id="2496842"/>
    <lineage>
        <taxon>Bacteria</taxon>
        <taxon>Bacillati</taxon>
        <taxon>Actinomycetota</taxon>
        <taxon>Actinomycetes</taxon>
        <taxon>Bifidobacteriales</taxon>
        <taxon>Bifidobacteriaceae</taxon>
        <taxon>Alloscardovia</taxon>
    </lineage>
</organism>
<feature type="transmembrane region" description="Helical" evidence="7">
    <location>
        <begin position="669"/>
        <end position="689"/>
    </location>
</feature>
<evidence type="ECO:0000256" key="7">
    <source>
        <dbReference type="SAM" id="Phobius"/>
    </source>
</evidence>
<dbReference type="Pfam" id="PF12051">
    <property type="entry name" value="DUF3533"/>
    <property type="match status" value="1"/>
</dbReference>
<feature type="region of interest" description="Disordered" evidence="6">
    <location>
        <begin position="1"/>
        <end position="25"/>
    </location>
</feature>
<feature type="transmembrane region" description="Helical" evidence="7">
    <location>
        <begin position="42"/>
        <end position="65"/>
    </location>
</feature>
<feature type="compositionally biased region" description="Basic and acidic residues" evidence="6">
    <location>
        <begin position="9"/>
        <end position="22"/>
    </location>
</feature>
<dbReference type="InterPro" id="IPR022703">
    <property type="entry name" value="DUF3533"/>
</dbReference>
<feature type="transmembrane region" description="Helical" evidence="7">
    <location>
        <begin position="696"/>
        <end position="717"/>
    </location>
</feature>
<gene>
    <name evidence="9" type="ORF">EJ419_04815</name>
</gene>
<proteinExistence type="predicted"/>
<feature type="transmembrane region" description="Helical" evidence="7">
    <location>
        <begin position="749"/>
        <end position="771"/>
    </location>
</feature>
<keyword evidence="5" id="KW-0175">Coiled coil</keyword>
<keyword evidence="3 7" id="KW-1133">Transmembrane helix</keyword>
<dbReference type="GO" id="GO:0016020">
    <property type="term" value="C:membrane"/>
    <property type="evidence" value="ECO:0007669"/>
    <property type="project" value="UniProtKB-SubCell"/>
</dbReference>
<accession>A0A4R0R046</accession>
<dbReference type="Gene3D" id="1.20.120.20">
    <property type="entry name" value="Apolipoprotein"/>
    <property type="match status" value="1"/>
</dbReference>
<comment type="caution">
    <text evidence="9">The sequence shown here is derived from an EMBL/GenBank/DDBJ whole genome shotgun (WGS) entry which is preliminary data.</text>
</comment>
<dbReference type="GO" id="GO:0140359">
    <property type="term" value="F:ABC-type transporter activity"/>
    <property type="evidence" value="ECO:0007669"/>
    <property type="project" value="InterPro"/>
</dbReference>
<name>A0A4R0R046_9BIFI</name>
<keyword evidence="4 7" id="KW-0472">Membrane</keyword>
<evidence type="ECO:0000256" key="2">
    <source>
        <dbReference type="ARBA" id="ARBA00022692"/>
    </source>
</evidence>
<feature type="domain" description="DUF3533" evidence="8">
    <location>
        <begin position="67"/>
        <end position="216"/>
    </location>
</feature>
<dbReference type="PANTHER" id="PTHR43077">
    <property type="entry name" value="TRANSPORT PERMEASE YVFS-RELATED"/>
    <property type="match status" value="1"/>
</dbReference>
<dbReference type="OrthoDB" id="9811483at2"/>
<evidence type="ECO:0000256" key="1">
    <source>
        <dbReference type="ARBA" id="ARBA00004141"/>
    </source>
</evidence>
<dbReference type="Gene3D" id="3.40.1710.10">
    <property type="entry name" value="abc type-2 transporter like domain"/>
    <property type="match status" value="1"/>
</dbReference>
<dbReference type="AlphaFoldDB" id="A0A4R0R046"/>